<comment type="similarity">
    <text evidence="2">Belongs to the mitochondrial carrier (TC 2.A.29) family.</text>
</comment>
<reference evidence="8 9" key="1">
    <citation type="journal article" date="2018" name="PLoS Genet.">
        <title>Population sequencing reveals clonal diversity and ancestral inbreeding in the grapevine cultivar Chardonnay.</title>
        <authorList>
            <person name="Roach M.J."/>
            <person name="Johnson D.L."/>
            <person name="Bohlmann J."/>
            <person name="van Vuuren H.J."/>
            <person name="Jones S.J."/>
            <person name="Pretorius I.S."/>
            <person name="Schmidt S.A."/>
            <person name="Borneman A.R."/>
        </authorList>
    </citation>
    <scope>NUCLEOTIDE SEQUENCE [LARGE SCALE GENOMIC DNA]</scope>
    <source>
        <strain evidence="9">cv. Chardonnay</strain>
        <tissue evidence="8">Leaf</tissue>
    </source>
</reference>
<keyword evidence="6" id="KW-1133">Transmembrane helix</keyword>
<evidence type="ECO:0000256" key="2">
    <source>
        <dbReference type="ARBA" id="ARBA00006375"/>
    </source>
</evidence>
<accession>A0A438FEM2</accession>
<dbReference type="InterPro" id="IPR023395">
    <property type="entry name" value="MCP_dom_sf"/>
</dbReference>
<dbReference type="PANTHER" id="PTHR45618">
    <property type="entry name" value="MITOCHONDRIAL DICARBOXYLATE CARRIER-RELATED"/>
    <property type="match status" value="1"/>
</dbReference>
<dbReference type="EMBL" id="QGNW01000954">
    <property type="protein sequence ID" value="RVW58411.1"/>
    <property type="molecule type" value="Genomic_DNA"/>
</dbReference>
<keyword evidence="3" id="KW-0813">Transport</keyword>
<keyword evidence="4" id="KW-0812">Transmembrane</keyword>
<dbReference type="InterPro" id="IPR050391">
    <property type="entry name" value="Mito_Metabolite_Transporter"/>
</dbReference>
<evidence type="ECO:0000256" key="3">
    <source>
        <dbReference type="ARBA" id="ARBA00022448"/>
    </source>
</evidence>
<evidence type="ECO:0000256" key="4">
    <source>
        <dbReference type="ARBA" id="ARBA00022692"/>
    </source>
</evidence>
<proteinExistence type="inferred from homology"/>
<keyword evidence="7" id="KW-0472">Membrane</keyword>
<dbReference type="Gene3D" id="1.50.40.10">
    <property type="entry name" value="Mitochondrial carrier domain"/>
    <property type="match status" value="2"/>
</dbReference>
<evidence type="ECO:0000313" key="9">
    <source>
        <dbReference type="Proteomes" id="UP000288805"/>
    </source>
</evidence>
<evidence type="ECO:0000256" key="1">
    <source>
        <dbReference type="ARBA" id="ARBA00004370"/>
    </source>
</evidence>
<name>A0A438FEM2_VITVI</name>
<dbReference type="GO" id="GO:0016020">
    <property type="term" value="C:membrane"/>
    <property type="evidence" value="ECO:0007669"/>
    <property type="project" value="UniProtKB-SubCell"/>
</dbReference>
<dbReference type="AlphaFoldDB" id="A0A438FEM2"/>
<keyword evidence="5" id="KW-0677">Repeat</keyword>
<comment type="subcellular location">
    <subcellularLocation>
        <location evidence="1">Membrane</location>
    </subcellularLocation>
</comment>
<organism evidence="8 9">
    <name type="scientific">Vitis vinifera</name>
    <name type="common">Grape</name>
    <dbReference type="NCBI Taxonomy" id="29760"/>
    <lineage>
        <taxon>Eukaryota</taxon>
        <taxon>Viridiplantae</taxon>
        <taxon>Streptophyta</taxon>
        <taxon>Embryophyta</taxon>
        <taxon>Tracheophyta</taxon>
        <taxon>Spermatophyta</taxon>
        <taxon>Magnoliopsida</taxon>
        <taxon>eudicotyledons</taxon>
        <taxon>Gunneridae</taxon>
        <taxon>Pentapetalae</taxon>
        <taxon>rosids</taxon>
        <taxon>Vitales</taxon>
        <taxon>Vitaceae</taxon>
        <taxon>Viteae</taxon>
        <taxon>Vitis</taxon>
    </lineage>
</organism>
<evidence type="ECO:0000256" key="5">
    <source>
        <dbReference type="ARBA" id="ARBA00022737"/>
    </source>
</evidence>
<comment type="caution">
    <text evidence="8">The sequence shown here is derived from an EMBL/GenBank/DDBJ whole genome shotgun (WGS) entry which is preliminary data.</text>
</comment>
<sequence length="222" mass="24440">MTSQISVEVVHDPSADQFIQLLVWKDLLAGIAVLDDWLLHLQEPYYLKIPNLKILIYLETSLWGIKAFHKGLSVGLLRKATYTTARLGSFKVLTNKVVAANDGKPLPLYEKALCGVIAGAIGATVGSPPDSSLIPLWEGIGLTTVRAMTLNMEMLASYDQSVEFFKDFHGLGEASTTMGPNVVSGFFASAFSLPFDYVKTQIQKMQPDASGKYLYTNFWIMP</sequence>
<evidence type="ECO:0000313" key="8">
    <source>
        <dbReference type="EMBL" id="RVW58411.1"/>
    </source>
</evidence>
<dbReference type="SUPFAM" id="SSF103506">
    <property type="entry name" value="Mitochondrial carrier"/>
    <property type="match status" value="1"/>
</dbReference>
<gene>
    <name evidence="8" type="primary">DTC_9</name>
    <name evidence="8" type="ORF">CK203_114372</name>
</gene>
<protein>
    <submittedName>
        <fullName evidence="8">Mitochondrial dicarboxylate/tricarboxylate transporter DTC</fullName>
    </submittedName>
</protein>
<evidence type="ECO:0000256" key="6">
    <source>
        <dbReference type="ARBA" id="ARBA00022989"/>
    </source>
</evidence>
<dbReference type="Proteomes" id="UP000288805">
    <property type="component" value="Unassembled WGS sequence"/>
</dbReference>
<evidence type="ECO:0000256" key="7">
    <source>
        <dbReference type="ARBA" id="ARBA00023136"/>
    </source>
</evidence>